<dbReference type="InterPro" id="IPR049551">
    <property type="entry name" value="PKS_DH_C"/>
</dbReference>
<dbReference type="SMART" id="SM00827">
    <property type="entry name" value="PKS_AT"/>
    <property type="match status" value="1"/>
</dbReference>
<dbReference type="InterPro" id="IPR049900">
    <property type="entry name" value="PKS_mFAS_DH"/>
</dbReference>
<dbReference type="Pfam" id="PF00109">
    <property type="entry name" value="ketoacyl-synt"/>
    <property type="match status" value="1"/>
</dbReference>
<dbReference type="Pfam" id="PF00698">
    <property type="entry name" value="Acyl_transf_1"/>
    <property type="match status" value="1"/>
</dbReference>
<dbReference type="GO" id="GO:1901336">
    <property type="term" value="P:lactone biosynthetic process"/>
    <property type="evidence" value="ECO:0007669"/>
    <property type="project" value="UniProtKB-ARBA"/>
</dbReference>
<dbReference type="GO" id="GO:0004315">
    <property type="term" value="F:3-oxoacyl-[acyl-carrier-protein] synthase activity"/>
    <property type="evidence" value="ECO:0007669"/>
    <property type="project" value="InterPro"/>
</dbReference>
<dbReference type="InterPro" id="IPR042104">
    <property type="entry name" value="PKS_dehydratase_sf"/>
</dbReference>
<keyword evidence="13" id="KW-1185">Reference proteome</keyword>
<keyword evidence="4" id="KW-0521">NADP</keyword>
<dbReference type="PROSITE" id="PS50075">
    <property type="entry name" value="CARRIER"/>
    <property type="match status" value="1"/>
</dbReference>
<keyword evidence="1" id="KW-0596">Phosphopantetheine</keyword>
<organism evidence="12 13">
    <name type="scientific">Xylaria flabelliformis</name>
    <dbReference type="NCBI Taxonomy" id="2512241"/>
    <lineage>
        <taxon>Eukaryota</taxon>
        <taxon>Fungi</taxon>
        <taxon>Dikarya</taxon>
        <taxon>Ascomycota</taxon>
        <taxon>Pezizomycotina</taxon>
        <taxon>Sordariomycetes</taxon>
        <taxon>Xylariomycetidae</taxon>
        <taxon>Xylariales</taxon>
        <taxon>Xylariaceae</taxon>
        <taxon>Xylaria</taxon>
    </lineage>
</organism>
<dbReference type="InterPro" id="IPR016039">
    <property type="entry name" value="Thiolase-like"/>
</dbReference>
<dbReference type="FunFam" id="3.40.50.720:FF:000209">
    <property type="entry name" value="Polyketide synthase Pks12"/>
    <property type="match status" value="1"/>
</dbReference>
<feature type="active site" description="Proton acceptor; for dehydratase activity" evidence="8">
    <location>
        <position position="967"/>
    </location>
</feature>
<dbReference type="Gene3D" id="3.90.180.10">
    <property type="entry name" value="Medium-chain alcohol dehydrogenases, catalytic domain"/>
    <property type="match status" value="1"/>
</dbReference>
<keyword evidence="6" id="KW-0511">Multifunctional enzyme</keyword>
<dbReference type="CDD" id="cd00833">
    <property type="entry name" value="PKS"/>
    <property type="match status" value="1"/>
</dbReference>
<dbReference type="InterPro" id="IPR018201">
    <property type="entry name" value="Ketoacyl_synth_AS"/>
</dbReference>
<evidence type="ECO:0000259" key="11">
    <source>
        <dbReference type="PROSITE" id="PS52019"/>
    </source>
</evidence>
<keyword evidence="2" id="KW-0597">Phosphoprotein</keyword>
<evidence type="ECO:0000259" key="10">
    <source>
        <dbReference type="PROSITE" id="PS52004"/>
    </source>
</evidence>
<feature type="region of interest" description="N-terminal hotdog fold" evidence="8">
    <location>
        <begin position="935"/>
        <end position="1074"/>
    </location>
</feature>
<dbReference type="STRING" id="2512241.A0A553HT78"/>
<dbReference type="SUPFAM" id="SSF52151">
    <property type="entry name" value="FabD/lysophospholipase-like"/>
    <property type="match status" value="1"/>
</dbReference>
<keyword evidence="5" id="KW-0560">Oxidoreductase</keyword>
<feature type="domain" description="Ketosynthase family 3 (KS3)" evidence="10">
    <location>
        <begin position="1"/>
        <end position="426"/>
    </location>
</feature>
<evidence type="ECO:0000256" key="6">
    <source>
        <dbReference type="ARBA" id="ARBA00023268"/>
    </source>
</evidence>
<dbReference type="InterPro" id="IPR020806">
    <property type="entry name" value="PKS_PP-bd"/>
</dbReference>
<dbReference type="PROSITE" id="PS00606">
    <property type="entry name" value="KS3_1"/>
    <property type="match status" value="1"/>
</dbReference>
<accession>A0A553HT78</accession>
<protein>
    <submittedName>
        <fullName evidence="12">Uncharacterized protein</fullName>
    </submittedName>
</protein>
<feature type="domain" description="PKS/mFAS DH" evidence="11">
    <location>
        <begin position="935"/>
        <end position="1253"/>
    </location>
</feature>
<dbReference type="InterPro" id="IPR013217">
    <property type="entry name" value="Methyltransf_12"/>
</dbReference>
<dbReference type="CDD" id="cd05195">
    <property type="entry name" value="enoyl_red"/>
    <property type="match status" value="1"/>
</dbReference>
<reference evidence="13" key="1">
    <citation type="submission" date="2019-06" db="EMBL/GenBank/DDBJ databases">
        <title>Draft genome sequence of the griseofulvin-producing fungus Xylaria cubensis strain G536.</title>
        <authorList>
            <person name="Mead M.E."/>
            <person name="Raja H.A."/>
            <person name="Steenwyk J.L."/>
            <person name="Knowles S.L."/>
            <person name="Oberlies N.H."/>
            <person name="Rokas A."/>
        </authorList>
    </citation>
    <scope>NUCLEOTIDE SEQUENCE [LARGE SCALE GENOMIC DNA]</scope>
    <source>
        <strain evidence="13">G536</strain>
    </source>
</reference>
<dbReference type="SUPFAM" id="SSF53335">
    <property type="entry name" value="S-adenosyl-L-methionine-dependent methyltransferases"/>
    <property type="match status" value="1"/>
</dbReference>
<dbReference type="Pfam" id="PF13602">
    <property type="entry name" value="ADH_zinc_N_2"/>
    <property type="match status" value="1"/>
</dbReference>
<dbReference type="InterPro" id="IPR032821">
    <property type="entry name" value="PKS_assoc"/>
</dbReference>
<dbReference type="Pfam" id="PF21089">
    <property type="entry name" value="PKS_DH_N"/>
    <property type="match status" value="1"/>
</dbReference>
<dbReference type="InterPro" id="IPR020807">
    <property type="entry name" value="PKS_DH"/>
</dbReference>
<dbReference type="GO" id="GO:0004312">
    <property type="term" value="F:fatty acid synthase activity"/>
    <property type="evidence" value="ECO:0007669"/>
    <property type="project" value="TreeGrafter"/>
</dbReference>
<keyword evidence="7" id="KW-0012">Acyltransferase</keyword>
<evidence type="ECO:0000256" key="4">
    <source>
        <dbReference type="ARBA" id="ARBA00022857"/>
    </source>
</evidence>
<dbReference type="GO" id="GO:0044550">
    <property type="term" value="P:secondary metabolite biosynthetic process"/>
    <property type="evidence" value="ECO:0007669"/>
    <property type="project" value="TreeGrafter"/>
</dbReference>
<evidence type="ECO:0000256" key="8">
    <source>
        <dbReference type="PROSITE-ProRule" id="PRU01363"/>
    </source>
</evidence>
<dbReference type="SUPFAM" id="SSF50129">
    <property type="entry name" value="GroES-like"/>
    <property type="match status" value="1"/>
</dbReference>
<feature type="active site" description="Proton donor; for dehydratase activity" evidence="8">
    <location>
        <position position="1166"/>
    </location>
</feature>
<dbReference type="InterPro" id="IPR057326">
    <property type="entry name" value="KR_dom"/>
</dbReference>
<dbReference type="Pfam" id="PF23297">
    <property type="entry name" value="ACP_SdgA_C"/>
    <property type="match status" value="1"/>
</dbReference>
<dbReference type="GO" id="GO:0016491">
    <property type="term" value="F:oxidoreductase activity"/>
    <property type="evidence" value="ECO:0007669"/>
    <property type="project" value="UniProtKB-KW"/>
</dbReference>
<dbReference type="Gene3D" id="3.40.50.150">
    <property type="entry name" value="Vaccinia Virus protein VP39"/>
    <property type="match status" value="1"/>
</dbReference>
<dbReference type="InterPro" id="IPR049552">
    <property type="entry name" value="PKS_DH_N"/>
</dbReference>
<dbReference type="SMART" id="SM00823">
    <property type="entry name" value="PKS_PP"/>
    <property type="match status" value="1"/>
</dbReference>
<dbReference type="InterPro" id="IPR036736">
    <property type="entry name" value="ACP-like_sf"/>
</dbReference>
<dbReference type="InterPro" id="IPR050091">
    <property type="entry name" value="PKS_NRPS_Biosynth_Enz"/>
</dbReference>
<dbReference type="SMART" id="SM00822">
    <property type="entry name" value="PKS_KR"/>
    <property type="match status" value="1"/>
</dbReference>
<dbReference type="Pfam" id="PF08242">
    <property type="entry name" value="Methyltransf_12"/>
    <property type="match status" value="1"/>
</dbReference>
<dbReference type="InterPro" id="IPR016036">
    <property type="entry name" value="Malonyl_transacylase_ACP-bd"/>
</dbReference>
<dbReference type="SUPFAM" id="SSF51735">
    <property type="entry name" value="NAD(P)-binding Rossmann-fold domains"/>
    <property type="match status" value="2"/>
</dbReference>
<dbReference type="SMART" id="SM00829">
    <property type="entry name" value="PKS_ER"/>
    <property type="match status" value="1"/>
</dbReference>
<dbReference type="PANTHER" id="PTHR43775">
    <property type="entry name" value="FATTY ACID SYNTHASE"/>
    <property type="match status" value="1"/>
</dbReference>
<dbReference type="PROSITE" id="PS52004">
    <property type="entry name" value="KS3_2"/>
    <property type="match status" value="1"/>
</dbReference>
<dbReference type="SUPFAM" id="SSF53901">
    <property type="entry name" value="Thiolase-like"/>
    <property type="match status" value="1"/>
</dbReference>
<dbReference type="SMART" id="SM00826">
    <property type="entry name" value="PKS_DH"/>
    <property type="match status" value="1"/>
</dbReference>
<dbReference type="Pfam" id="PF16197">
    <property type="entry name" value="KAsynt_C_assoc"/>
    <property type="match status" value="1"/>
</dbReference>
<evidence type="ECO:0000313" key="12">
    <source>
        <dbReference type="EMBL" id="TRX91162.1"/>
    </source>
</evidence>
<dbReference type="InterPro" id="IPR013968">
    <property type="entry name" value="PKS_KR"/>
</dbReference>
<dbReference type="Pfam" id="PF14765">
    <property type="entry name" value="PS-DH"/>
    <property type="match status" value="1"/>
</dbReference>
<evidence type="ECO:0000313" key="13">
    <source>
        <dbReference type="Proteomes" id="UP000319160"/>
    </source>
</evidence>
<dbReference type="SUPFAM" id="SSF55048">
    <property type="entry name" value="Probable ACP-binding domain of malonyl-CoA ACP transacylase"/>
    <property type="match status" value="1"/>
</dbReference>
<dbReference type="Gene3D" id="3.40.50.720">
    <property type="entry name" value="NAD(P)-binding Rossmann-like Domain"/>
    <property type="match status" value="1"/>
</dbReference>
<dbReference type="Gene3D" id="1.10.1200.10">
    <property type="entry name" value="ACP-like"/>
    <property type="match status" value="1"/>
</dbReference>
<dbReference type="InterPro" id="IPR009081">
    <property type="entry name" value="PP-bd_ACP"/>
</dbReference>
<dbReference type="SMART" id="SM00825">
    <property type="entry name" value="PKS_KS"/>
    <property type="match status" value="1"/>
</dbReference>
<keyword evidence="3" id="KW-0808">Transferase</keyword>
<dbReference type="EMBL" id="VFLP01000048">
    <property type="protein sequence ID" value="TRX91162.1"/>
    <property type="molecule type" value="Genomic_DNA"/>
</dbReference>
<sequence>MEPFAIIGFSFTLPQGTVDDNGLWDVLIHGKNLMTEWPKNRGTLDSLYDNGTRKINKIYARGGHFISEDPGVFDAAFFSTAAKEAAAMDPQHRWAMEAVYHAFENAGMPVERLRGSQTGVVAASIGDDYSFMTGRDPDARPQQSLAGVARSMLPNRISWFFDLRGPSVHIDTACSSSMVALDTACQIMHSGDASAVVILGSNLMLSPDGSLPLSNMNFLSPDSKCFSFDARANGYARGEGVVALVVKPLDTALQHGDTIRAVIRATASNQDGRTPGLTQPSIDAQEALIRRTYAKAGLNFGETRYFEAHGTGTPIGDPIEMKAIGRVFRTFRSPTAPLLVGSIKANIGHLEAASGLAAIVKSVLALERGHIPPQALFENINPEIDVKFLNLQISTQCVPWPTPGLRRVSVNSFGFGGSNSHAVLDDAYHYLRGHKLDGYHQTDVVECRSNCTNKAKHAPPANSLMPRLLVWTAADRNALERVLQLYSQYVHEKVCWDGNKLSELAYTLGARRSIMPWRAFAILDPVQGGNINGEHQKDVKSRPHLTPETLSRISNEDLSAAFVFTGQGAQYPGMGLELAKHYPVFMESLKCSDKALAKLGCEWSIFVLQIALVDVLRSFYISPSVVVGHSSGEIAAAYCVGALSLESACRVAYFRGKVAGKLLAMGRDSGNNGAMIVANLTALEVPEWLSKLMPEFDQNDIHIACFNSPTNITLSGPFDAINKLKILLDQNGIFSQKINTGVAYHSPAMSAVADEYFDCLGMLEASGDVKCLQSPQMISTVTGTVLTSDQLTNPRYWVENLVSPVRFAECIQNLVKDEPLSALSAHMNGISDLIEIGPQRSLQRPITECVTKKSSPPRYHSVLHRSKPAIKAMQELVGMLFCNGYPVSIVRANGQLYGKTPFLVDCPSYPFDHSRWYWAETRLNRGFRFRGESPGYLLGNRALDWNPLQPRWKNWLSIETDPWLGDHVVNGTIVCPGAGLLGMAIEAGKSLATENGLTEVGIIIKHAEILLPVTVGTTNQDATETELQLRPMQRAHDKSQTSYDVQLFSHRNKSTVECFRAHLKIQNEATTTGVSIPVDHGLEMSQRSTFIRNHTQRAVLACNRVIDSREFYAHSERAGIRYGNSFQLLSNIMWDGHDVSVAYLDVTTIMQKLNGASCLIHPAILDASCQLSFVQLSKGLSEPNSTMVLHRIPSLWIGPNTWNTVTSSIRLSSTLRKDKNGIFGTVYALTDDGSPLFAFEGFEIHPISKSTDSEETRSRDLLYNITWKPQLSSLSSNNLQKLCSSTTVMDEDVSIAKFRTFDQTMRIAANRALRQLTATDIDRSANYMRKYIASLQQLCRQEGLCEKENDEAKFESLLQLCGVLEPEWALLPAVARALPSILTGDIDPLELFFQTDLARRFYTRLYEYHSHDDGLQKFLDLASHENPTMKIFEIGAGTGGMTRIVLNVLRGIEQLTGQTRFVEYVYTDISPSFSEAMKAEFSDYHDRIIFKTFDIVRDASEQAVAVGSYDLVIAGSVLHVTPDLAATLANVRKLLKPNGILLFQEITNPQSITANAIFGCLEGWWLSTEEWRKDTPLLTVPAWDKLLRETSLFSGADLVFQDFTNKECHHSSIIVTYATGMDTSRVSERGTGDLIQRDKLVLIDPGRPEQLMLALALTADIAGSEIRSLTDFMADRLPISDTALVVSLVEVGQSLLTKIRENDFRALRNLLQSTNNLLWVTSLPASDGSGFDPHSALAVGFLRSLRSEESHKKIVSLVFESGYSSEGQGSYISNVLKSCFIEASCDELEFMVRDGHLVIGRLTRELELDRERISRVYPQLRSDPWKPDTGSMRPIKLEIAKPGMLDSLRFVEDTAHESDLRADEIEIEAALWPVSFRDVFVALGRLGDEELGYECAGVVKRIGSAVSADIRPKDRVVMCSIGSMRSHPRAPSDFVIKIPDNLSLQDTVSAMAGLTTAYYSLVNVARLQRGEKILIHSAAGSTGQMAVQIARNLGAEIFVTVGSDEKKQLIMTNFGIPEDHIFYSRDSSFALGVKRVAGSVDVLLNSLSGTGLQASWECIAPYGRFIELGKVDIIANSSLPMAQFAKNVAFAAVDLHHVASSNPRLHRSLVESAINLLASGQVQPPTPLHLYPVSEAEKAFRYIQSGQNTGRTIITLNPKDIVQKFTTMRKEWKFNQNASYIIAGGLGGIGRAVVRWMANRGARSFVLPSRSGASTKAAVDLISELTDREIQVLAPRCDLSSADELSVLLESCVDIPPIKGCINAAMALQNSVFETMTHAQWTCTVQSKVQASWNLHHLLPSDMDFFILLSSVAGIYGPVAQSNYTAGCAFQDSLARWRTAAGFPKSVSLDLGWMRTIGIIAETKDPRRHQAYLDGFPPIEAVDFFAILEHYLDPEIPQLDEAHSQLLIGAIHPAHFLARGEVPIRLVSRPLFAGFSFRSTRQKERGTDSDAQEDVEMLFAQAKSKEDRLAIVTSAFKKKLARALWIEVEEIDTRRGLSNYGVDSLMAVELRSWIRRDFYAAVTVFEIMGGTNIAMIAELVVERTEAQMK</sequence>
<gene>
    <name evidence="12" type="ORF">FHL15_007950</name>
</gene>
<dbReference type="InterPro" id="IPR020841">
    <property type="entry name" value="PKS_Beta-ketoAc_synthase_dom"/>
</dbReference>
<dbReference type="InterPro" id="IPR014031">
    <property type="entry name" value="Ketoacyl_synth_C"/>
</dbReference>
<evidence type="ECO:0000256" key="5">
    <source>
        <dbReference type="ARBA" id="ARBA00023002"/>
    </source>
</evidence>
<dbReference type="InterPro" id="IPR016035">
    <property type="entry name" value="Acyl_Trfase/lysoPLipase"/>
</dbReference>
<evidence type="ECO:0000256" key="2">
    <source>
        <dbReference type="ARBA" id="ARBA00022553"/>
    </source>
</evidence>
<dbReference type="OrthoDB" id="329835at2759"/>
<proteinExistence type="predicted"/>
<dbReference type="Gene3D" id="3.40.47.10">
    <property type="match status" value="1"/>
</dbReference>
<dbReference type="InterPro" id="IPR036291">
    <property type="entry name" value="NAD(P)-bd_dom_sf"/>
</dbReference>
<feature type="region of interest" description="C-terminal hotdog fold" evidence="8">
    <location>
        <begin position="1103"/>
        <end position="1253"/>
    </location>
</feature>
<dbReference type="InterPro" id="IPR020843">
    <property type="entry name" value="ER"/>
</dbReference>
<feature type="domain" description="Carrier" evidence="9">
    <location>
        <begin position="2463"/>
        <end position="2544"/>
    </location>
</feature>
<evidence type="ECO:0000256" key="1">
    <source>
        <dbReference type="ARBA" id="ARBA00022450"/>
    </source>
</evidence>
<dbReference type="PROSITE" id="PS52019">
    <property type="entry name" value="PKS_MFAS_DH"/>
    <property type="match status" value="1"/>
</dbReference>
<dbReference type="GO" id="GO:0006633">
    <property type="term" value="P:fatty acid biosynthetic process"/>
    <property type="evidence" value="ECO:0007669"/>
    <property type="project" value="InterPro"/>
</dbReference>
<dbReference type="Proteomes" id="UP000319160">
    <property type="component" value="Unassembled WGS sequence"/>
</dbReference>
<name>A0A553HT78_9PEZI</name>
<comment type="caution">
    <text evidence="12">The sequence shown here is derived from an EMBL/GenBank/DDBJ whole genome shotgun (WGS) entry which is preliminary data.</text>
</comment>
<evidence type="ECO:0000256" key="7">
    <source>
        <dbReference type="ARBA" id="ARBA00023315"/>
    </source>
</evidence>
<dbReference type="SUPFAM" id="SSF47336">
    <property type="entry name" value="ACP-like"/>
    <property type="match status" value="1"/>
</dbReference>
<evidence type="ECO:0000259" key="9">
    <source>
        <dbReference type="PROSITE" id="PS50075"/>
    </source>
</evidence>
<dbReference type="CDD" id="cd02440">
    <property type="entry name" value="AdoMet_MTases"/>
    <property type="match status" value="1"/>
</dbReference>
<dbReference type="Gene3D" id="3.40.366.10">
    <property type="entry name" value="Malonyl-Coenzyme A Acyl Carrier Protein, domain 2"/>
    <property type="match status" value="1"/>
</dbReference>
<dbReference type="InterPro" id="IPR014043">
    <property type="entry name" value="Acyl_transferase_dom"/>
</dbReference>
<dbReference type="InterPro" id="IPR001227">
    <property type="entry name" value="Ac_transferase_dom_sf"/>
</dbReference>
<dbReference type="InterPro" id="IPR029063">
    <property type="entry name" value="SAM-dependent_MTases_sf"/>
</dbReference>
<dbReference type="InterPro" id="IPR011032">
    <property type="entry name" value="GroES-like_sf"/>
</dbReference>
<dbReference type="Pfam" id="PF02801">
    <property type="entry name" value="Ketoacyl-synt_C"/>
    <property type="match status" value="1"/>
</dbReference>
<dbReference type="Pfam" id="PF08659">
    <property type="entry name" value="KR"/>
    <property type="match status" value="1"/>
</dbReference>
<dbReference type="PANTHER" id="PTHR43775:SF29">
    <property type="entry name" value="ASPERFURANONE POLYKETIDE SYNTHASE AFOG-RELATED"/>
    <property type="match status" value="1"/>
</dbReference>
<dbReference type="InterPro" id="IPR014030">
    <property type="entry name" value="Ketoacyl_synth_N"/>
</dbReference>
<dbReference type="GO" id="GO:0031177">
    <property type="term" value="F:phosphopantetheine binding"/>
    <property type="evidence" value="ECO:0007669"/>
    <property type="project" value="InterPro"/>
</dbReference>
<evidence type="ECO:0000256" key="3">
    <source>
        <dbReference type="ARBA" id="ARBA00022679"/>
    </source>
</evidence>
<dbReference type="Gene3D" id="3.10.129.110">
    <property type="entry name" value="Polyketide synthase dehydratase"/>
    <property type="match status" value="1"/>
</dbReference>